<name>A0ABV0J553_9CYAN</name>
<evidence type="ECO:0000313" key="1">
    <source>
        <dbReference type="EMBL" id="MEP0816275.1"/>
    </source>
</evidence>
<gene>
    <name evidence="1" type="ORF">NC998_04100</name>
</gene>
<organism evidence="1 2">
    <name type="scientific">Trichocoleus desertorum GB2-A4</name>
    <dbReference type="NCBI Taxonomy" id="2933944"/>
    <lineage>
        <taxon>Bacteria</taxon>
        <taxon>Bacillati</taxon>
        <taxon>Cyanobacteriota</taxon>
        <taxon>Cyanophyceae</taxon>
        <taxon>Leptolyngbyales</taxon>
        <taxon>Trichocoleusaceae</taxon>
        <taxon>Trichocoleus</taxon>
    </lineage>
</organism>
<keyword evidence="2" id="KW-1185">Reference proteome</keyword>
<evidence type="ECO:0000313" key="2">
    <source>
        <dbReference type="Proteomes" id="UP001464891"/>
    </source>
</evidence>
<comment type="caution">
    <text evidence="1">The sequence shown here is derived from an EMBL/GenBank/DDBJ whole genome shotgun (WGS) entry which is preliminary data.</text>
</comment>
<proteinExistence type="predicted"/>
<dbReference type="Proteomes" id="UP001464891">
    <property type="component" value="Unassembled WGS sequence"/>
</dbReference>
<dbReference type="RefSeq" id="WP_190433540.1">
    <property type="nucleotide sequence ID" value="NZ_JAMPKM010000002.1"/>
</dbReference>
<accession>A0ABV0J553</accession>
<protein>
    <submittedName>
        <fullName evidence="1">Uncharacterized protein</fullName>
    </submittedName>
</protein>
<reference evidence="1 2" key="1">
    <citation type="submission" date="2022-04" db="EMBL/GenBank/DDBJ databases">
        <title>Positive selection, recombination, and allopatry shape intraspecific diversity of widespread and dominant cyanobacteria.</title>
        <authorList>
            <person name="Wei J."/>
            <person name="Shu W."/>
            <person name="Hu C."/>
        </authorList>
    </citation>
    <scope>NUCLEOTIDE SEQUENCE [LARGE SCALE GENOMIC DNA]</scope>
    <source>
        <strain evidence="1 2">GB2-A4</strain>
    </source>
</reference>
<dbReference type="EMBL" id="JAMPKM010000002">
    <property type="protein sequence ID" value="MEP0816275.1"/>
    <property type="molecule type" value="Genomic_DNA"/>
</dbReference>
<sequence length="93" mass="10692">MTPEEKLKQSAEQSRIAREFKEFVKQEIENSKEWFVVTLETYDAYRGCYKVHKKDGSVLYATVRSMPGHIGKGDTLVAYQPKTGHSPKLFLPL</sequence>